<evidence type="ECO:0000256" key="16">
    <source>
        <dbReference type="ARBA" id="ARBA00022984"/>
    </source>
</evidence>
<keyword evidence="13" id="KW-0378">Hydrolase</keyword>
<keyword evidence="12 27" id="KW-0812">Transmembrane</keyword>
<dbReference type="EMBL" id="FNFP01000002">
    <property type="protein sequence ID" value="SDK59478.1"/>
    <property type="molecule type" value="Genomic_DNA"/>
</dbReference>
<dbReference type="GO" id="GO:0006508">
    <property type="term" value="P:proteolysis"/>
    <property type="evidence" value="ECO:0007669"/>
    <property type="project" value="UniProtKB-KW"/>
</dbReference>
<evidence type="ECO:0000256" key="11">
    <source>
        <dbReference type="ARBA" id="ARBA00022679"/>
    </source>
</evidence>
<dbReference type="GO" id="GO:0009252">
    <property type="term" value="P:peptidoglycan biosynthetic process"/>
    <property type="evidence" value="ECO:0007669"/>
    <property type="project" value="UniProtKB-UniPathway"/>
</dbReference>
<dbReference type="OrthoDB" id="9766909at2"/>
<dbReference type="InterPro" id="IPR001460">
    <property type="entry name" value="PCN-bd_Tpept"/>
</dbReference>
<dbReference type="GO" id="GO:0008658">
    <property type="term" value="F:penicillin binding"/>
    <property type="evidence" value="ECO:0007669"/>
    <property type="project" value="InterPro"/>
</dbReference>
<evidence type="ECO:0000256" key="6">
    <source>
        <dbReference type="ARBA" id="ARBA00012448"/>
    </source>
</evidence>
<dbReference type="SUPFAM" id="SSF53955">
    <property type="entry name" value="Lysozyme-like"/>
    <property type="match status" value="1"/>
</dbReference>
<comment type="similarity">
    <text evidence="4">In the C-terminal section; belongs to the transpeptidase family.</text>
</comment>
<dbReference type="Gene3D" id="3.40.710.10">
    <property type="entry name" value="DD-peptidase/beta-lactamase superfamily"/>
    <property type="match status" value="1"/>
</dbReference>
<dbReference type="InterPro" id="IPR036950">
    <property type="entry name" value="PBP_transglycosylase"/>
</dbReference>
<evidence type="ECO:0000256" key="26">
    <source>
        <dbReference type="SAM" id="MobiDB-lite"/>
    </source>
</evidence>
<dbReference type="GO" id="GO:0008955">
    <property type="term" value="F:peptidoglycan glycosyltransferase activity"/>
    <property type="evidence" value="ECO:0007669"/>
    <property type="project" value="UniProtKB-EC"/>
</dbReference>
<dbReference type="InterPro" id="IPR023346">
    <property type="entry name" value="Lysozyme-like_dom_sf"/>
</dbReference>
<evidence type="ECO:0000256" key="9">
    <source>
        <dbReference type="ARBA" id="ARBA00022670"/>
    </source>
</evidence>
<evidence type="ECO:0000256" key="2">
    <source>
        <dbReference type="ARBA" id="ARBA00004401"/>
    </source>
</evidence>
<dbReference type="InterPro" id="IPR012338">
    <property type="entry name" value="Beta-lactam/transpept-like"/>
</dbReference>
<dbReference type="AlphaFoldDB" id="A0A1G9D6G0"/>
<evidence type="ECO:0000256" key="17">
    <source>
        <dbReference type="ARBA" id="ARBA00022989"/>
    </source>
</evidence>
<feature type="domain" description="Penicillin-binding protein transpeptidase" evidence="28">
    <location>
        <begin position="392"/>
        <end position="684"/>
    </location>
</feature>
<feature type="compositionally biased region" description="Acidic residues" evidence="26">
    <location>
        <begin position="816"/>
        <end position="851"/>
    </location>
</feature>
<proteinExistence type="inferred from homology"/>
<evidence type="ECO:0000256" key="27">
    <source>
        <dbReference type="SAM" id="Phobius"/>
    </source>
</evidence>
<dbReference type="GO" id="GO:0009002">
    <property type="term" value="F:serine-type D-Ala-D-Ala carboxypeptidase activity"/>
    <property type="evidence" value="ECO:0007669"/>
    <property type="project" value="UniProtKB-EC"/>
</dbReference>
<evidence type="ECO:0000256" key="18">
    <source>
        <dbReference type="ARBA" id="ARBA00023136"/>
    </source>
</evidence>
<dbReference type="PANTHER" id="PTHR32282:SF33">
    <property type="entry name" value="PEPTIDOGLYCAN GLYCOSYLTRANSFERASE"/>
    <property type="match status" value="1"/>
</dbReference>
<gene>
    <name evidence="30" type="ORF">SAMN05660472_01659</name>
</gene>
<dbReference type="EC" id="2.4.99.28" evidence="23"/>
<dbReference type="GO" id="GO:0071555">
    <property type="term" value="P:cell wall organization"/>
    <property type="evidence" value="ECO:0007669"/>
    <property type="project" value="UniProtKB-KW"/>
</dbReference>
<evidence type="ECO:0000256" key="1">
    <source>
        <dbReference type="ARBA" id="ARBA00002624"/>
    </source>
</evidence>
<evidence type="ECO:0000313" key="31">
    <source>
        <dbReference type="Proteomes" id="UP000198718"/>
    </source>
</evidence>
<evidence type="ECO:0000259" key="29">
    <source>
        <dbReference type="Pfam" id="PF00912"/>
    </source>
</evidence>
<dbReference type="NCBIfam" id="TIGR02074">
    <property type="entry name" value="PBP_1a_fam"/>
    <property type="match status" value="1"/>
</dbReference>
<dbReference type="Gene3D" id="1.10.3810.10">
    <property type="entry name" value="Biosynthetic peptidoglycan transglycosylase-like"/>
    <property type="match status" value="1"/>
</dbReference>
<evidence type="ECO:0000256" key="13">
    <source>
        <dbReference type="ARBA" id="ARBA00022801"/>
    </source>
</evidence>
<name>A0A1G9D6G0_9FIRM</name>
<evidence type="ECO:0000256" key="25">
    <source>
        <dbReference type="ARBA" id="ARBA00060592"/>
    </source>
</evidence>
<comment type="similarity">
    <text evidence="5">In the N-terminal section; belongs to the glycosyltransferase 51 family.</text>
</comment>
<comment type="pathway">
    <text evidence="25">Glycan biosynthesis.</text>
</comment>
<dbReference type="InterPro" id="IPR001264">
    <property type="entry name" value="Glyco_trans_51"/>
</dbReference>
<keyword evidence="21" id="KW-0961">Cell wall biogenesis/degradation</keyword>
<dbReference type="STRING" id="393762.SAMN05660472_01659"/>
<keyword evidence="9" id="KW-0645">Protease</keyword>
<evidence type="ECO:0000256" key="24">
    <source>
        <dbReference type="ARBA" id="ARBA00049902"/>
    </source>
</evidence>
<dbReference type="FunFam" id="1.10.3810.10:FF:000001">
    <property type="entry name" value="Penicillin-binding protein 1A"/>
    <property type="match status" value="1"/>
</dbReference>
<evidence type="ECO:0000256" key="23">
    <source>
        <dbReference type="ARBA" id="ARBA00044770"/>
    </source>
</evidence>
<dbReference type="EC" id="3.4.16.4" evidence="6"/>
<evidence type="ECO:0000256" key="10">
    <source>
        <dbReference type="ARBA" id="ARBA00022676"/>
    </source>
</evidence>
<keyword evidence="17 27" id="KW-1133">Transmembrane helix</keyword>
<feature type="transmembrane region" description="Helical" evidence="27">
    <location>
        <begin position="25"/>
        <end position="52"/>
    </location>
</feature>
<evidence type="ECO:0000256" key="21">
    <source>
        <dbReference type="ARBA" id="ARBA00023316"/>
    </source>
</evidence>
<reference evidence="30 31" key="1">
    <citation type="submission" date="2016-10" db="EMBL/GenBank/DDBJ databases">
        <authorList>
            <person name="de Groot N.N."/>
        </authorList>
    </citation>
    <scope>NUCLEOTIDE SEQUENCE [LARGE SCALE GENOMIC DNA]</scope>
    <source>
        <strain evidence="30 31">DSM 18346</strain>
    </source>
</reference>
<dbReference type="GO" id="GO:0008360">
    <property type="term" value="P:regulation of cell shape"/>
    <property type="evidence" value="ECO:0007669"/>
    <property type="project" value="UniProtKB-KW"/>
</dbReference>
<organism evidence="30 31">
    <name type="scientific">Natronincola ferrireducens</name>
    <dbReference type="NCBI Taxonomy" id="393762"/>
    <lineage>
        <taxon>Bacteria</taxon>
        <taxon>Bacillati</taxon>
        <taxon>Bacillota</taxon>
        <taxon>Clostridia</taxon>
        <taxon>Peptostreptococcales</taxon>
        <taxon>Natronincolaceae</taxon>
        <taxon>Natronincola</taxon>
    </lineage>
</organism>
<keyword evidence="10" id="KW-0328">Glycosyltransferase</keyword>
<keyword evidence="19" id="KW-0046">Antibiotic resistance</keyword>
<evidence type="ECO:0000256" key="3">
    <source>
        <dbReference type="ARBA" id="ARBA00004752"/>
    </source>
</evidence>
<comment type="function">
    <text evidence="1">Cell wall formation. Synthesis of cross-linked peptidoglycan from the lipid intermediates. The enzyme has a penicillin-insensitive transglycosylase N-terminal domain (formation of linear glycan strands) and a penicillin-sensitive transpeptidase C-terminal domain (cross-linking of the peptide subunits).</text>
</comment>
<keyword evidence="15" id="KW-0735">Signal-anchor</keyword>
<evidence type="ECO:0000256" key="4">
    <source>
        <dbReference type="ARBA" id="ARBA00007090"/>
    </source>
</evidence>
<keyword evidence="31" id="KW-1185">Reference proteome</keyword>
<dbReference type="GO" id="GO:0005886">
    <property type="term" value="C:plasma membrane"/>
    <property type="evidence" value="ECO:0007669"/>
    <property type="project" value="UniProtKB-SubCell"/>
</dbReference>
<keyword evidence="20" id="KW-0511">Multifunctional enzyme</keyword>
<evidence type="ECO:0000256" key="5">
    <source>
        <dbReference type="ARBA" id="ARBA00007739"/>
    </source>
</evidence>
<comment type="subcellular location">
    <subcellularLocation>
        <location evidence="2">Cell membrane</location>
        <topology evidence="2">Single-pass type II membrane protein</topology>
    </subcellularLocation>
</comment>
<dbReference type="Pfam" id="PF00912">
    <property type="entry name" value="Transgly"/>
    <property type="match status" value="1"/>
</dbReference>
<protein>
    <recommendedName>
        <fullName evidence="7">Penicillin-binding protein 1A</fullName>
        <ecNumber evidence="23">2.4.99.28</ecNumber>
        <ecNumber evidence="6">3.4.16.4</ecNumber>
    </recommendedName>
</protein>
<keyword evidence="16" id="KW-0573">Peptidoglycan synthesis</keyword>
<comment type="pathway">
    <text evidence="3">Cell wall biogenesis; peptidoglycan biosynthesis.</text>
</comment>
<accession>A0A1G9D6G0</accession>
<evidence type="ECO:0000256" key="7">
    <source>
        <dbReference type="ARBA" id="ARBA00018638"/>
    </source>
</evidence>
<keyword evidence="8" id="KW-0121">Carboxypeptidase</keyword>
<dbReference type="Pfam" id="PF00905">
    <property type="entry name" value="Transpeptidase"/>
    <property type="match status" value="1"/>
</dbReference>
<feature type="domain" description="Glycosyl transferase family 51" evidence="29">
    <location>
        <begin position="78"/>
        <end position="252"/>
    </location>
</feature>
<feature type="region of interest" description="Disordered" evidence="26">
    <location>
        <begin position="804"/>
        <end position="851"/>
    </location>
</feature>
<keyword evidence="11" id="KW-0808">Transferase</keyword>
<comment type="catalytic activity">
    <reaction evidence="22">
        <text>Preferential cleavage: (Ac)2-L-Lys-D-Ala-|-D-Ala. Also transpeptidation of peptidyl-alanyl moieties that are N-acyl substituents of D-alanine.</text>
        <dbReference type="EC" id="3.4.16.4"/>
    </reaction>
</comment>
<evidence type="ECO:0000256" key="19">
    <source>
        <dbReference type="ARBA" id="ARBA00023251"/>
    </source>
</evidence>
<evidence type="ECO:0000256" key="14">
    <source>
        <dbReference type="ARBA" id="ARBA00022960"/>
    </source>
</evidence>
<evidence type="ECO:0000256" key="22">
    <source>
        <dbReference type="ARBA" id="ARBA00034000"/>
    </source>
</evidence>
<dbReference type="GO" id="GO:0046677">
    <property type="term" value="P:response to antibiotic"/>
    <property type="evidence" value="ECO:0007669"/>
    <property type="project" value="UniProtKB-KW"/>
</dbReference>
<dbReference type="PANTHER" id="PTHR32282">
    <property type="entry name" value="BINDING PROTEIN TRANSPEPTIDASE, PUTATIVE-RELATED"/>
    <property type="match status" value="1"/>
</dbReference>
<evidence type="ECO:0000313" key="30">
    <source>
        <dbReference type="EMBL" id="SDK59478.1"/>
    </source>
</evidence>
<dbReference type="InterPro" id="IPR050396">
    <property type="entry name" value="Glycosyltr_51/Transpeptidase"/>
</dbReference>
<sequence>MSQKKQPEKPNKSRKKTKSSTRKKIILSIIITLLVIGFITAGAVVGIVAGIIKDTEPIDASNIYDLLDESSFILDAEGQVLEKVQANGYRDIVEYNQIPQHLIDAFIAIEDERFWTHNGLDFRRIFGAAWTNIRTGSRQGASTINQQLAKNLYLTHEQTYTRKIQDMYYAIQLEEQLSKQQILEAYLNTIYLGSGANGVQAAAQIYFSKDVSELTIAESAIIAGIARNPRRYSPILSLEKDQVDEDKHYVLDDRDPLITIIYQDSFQPRQRLVLNNMKRLGMINEDEYQKALDEDIKSNLKPNRMVAEEFSSYFGDLVKDDVIKAFMDNGYSREEASTLLSSGGLRIYSTMDSRIQKILDEEYAKQENFKNPRTGQNLLEVGEDGNVQPQSAMVIMDHTTGEIKGLIGGRGFTGRKIYNRAVNPRQPGSSIKPIAVYTPAIDNGFTAGTVIDDIPIYFNKQEPTRRWPTNVNSNQYRGLITIREAIRHSSNVGAAATLRQLGNYNDNTAFNIMLDYMDKFGISTVVRPENSIRGNSDYTYSSALGGMTKGVSPLEMTAAFGTLANQGVYTKPITFTKVTDRHGNLILEKNSQKNRVVAPETAYLMTDMLVTAVNSGTGTRARLKNTQIPVAGKTGTTNERLDAWFVGYTPYYTAATWIGYDTNQKSLPDGGGALAAPVWKSVMDRIHEGMSAKSFENPGNLVRVNICNVSGKLPNEYCSLDPRGSRVISELFISGTQPTESCDVHVLADIHVPTGKLATEHTPPWEIESRVFIQRPVPYYPEEHSGYKPDDYIYELPKEYYDPLKDGGGVPPFGDDSTDGSIDDDGWFDDLWPDDDDEDPIDDIIDSVDNN</sequence>
<evidence type="ECO:0000256" key="20">
    <source>
        <dbReference type="ARBA" id="ARBA00023268"/>
    </source>
</evidence>
<dbReference type="UniPathway" id="UPA00219"/>
<evidence type="ECO:0000256" key="12">
    <source>
        <dbReference type="ARBA" id="ARBA00022692"/>
    </source>
</evidence>
<evidence type="ECO:0000256" key="15">
    <source>
        <dbReference type="ARBA" id="ARBA00022968"/>
    </source>
</evidence>
<dbReference type="RefSeq" id="WP_090553238.1">
    <property type="nucleotide sequence ID" value="NZ_FNFP01000002.1"/>
</dbReference>
<dbReference type="SUPFAM" id="SSF56601">
    <property type="entry name" value="beta-lactamase/transpeptidase-like"/>
    <property type="match status" value="1"/>
</dbReference>
<evidence type="ECO:0000259" key="28">
    <source>
        <dbReference type="Pfam" id="PF00905"/>
    </source>
</evidence>
<comment type="catalytic activity">
    <reaction evidence="24">
        <text>[GlcNAc-(1-&gt;4)-Mur2Ac(oyl-L-Ala-gamma-D-Glu-L-Lys-D-Ala-D-Ala)](n)-di-trans,octa-cis-undecaprenyl diphosphate + beta-D-GlcNAc-(1-&gt;4)-Mur2Ac(oyl-L-Ala-gamma-D-Glu-L-Lys-D-Ala-D-Ala)-di-trans,octa-cis-undecaprenyl diphosphate = [GlcNAc-(1-&gt;4)-Mur2Ac(oyl-L-Ala-gamma-D-Glu-L-Lys-D-Ala-D-Ala)](n+1)-di-trans,octa-cis-undecaprenyl diphosphate + di-trans,octa-cis-undecaprenyl diphosphate + H(+)</text>
        <dbReference type="Rhea" id="RHEA:23708"/>
        <dbReference type="Rhea" id="RHEA-COMP:9602"/>
        <dbReference type="Rhea" id="RHEA-COMP:9603"/>
        <dbReference type="ChEBI" id="CHEBI:15378"/>
        <dbReference type="ChEBI" id="CHEBI:58405"/>
        <dbReference type="ChEBI" id="CHEBI:60033"/>
        <dbReference type="ChEBI" id="CHEBI:78435"/>
        <dbReference type="EC" id="2.4.99.28"/>
    </reaction>
</comment>
<keyword evidence="14" id="KW-0133">Cell shape</keyword>
<dbReference type="Proteomes" id="UP000198718">
    <property type="component" value="Unassembled WGS sequence"/>
</dbReference>
<keyword evidence="18 27" id="KW-0472">Membrane</keyword>
<evidence type="ECO:0000256" key="8">
    <source>
        <dbReference type="ARBA" id="ARBA00022645"/>
    </source>
</evidence>